<dbReference type="EMBL" id="LAZP02000249">
    <property type="protein sequence ID" value="PFH58855.1"/>
    <property type="molecule type" value="Genomic_DNA"/>
</dbReference>
<protein>
    <submittedName>
        <fullName evidence="1">Uncharacterized protein</fullName>
    </submittedName>
</protein>
<sequence>MRHQPRYDRKGLITDIHQLSAQRRSLARHTPADNMQATSIAALPDAQQTRRIFYSRQNNMPLLISPTSKD</sequence>
<keyword evidence="2" id="KW-1185">Reference proteome</keyword>
<name>A0A2A9PBF7_OPHUN</name>
<gene>
    <name evidence="1" type="ORF">XA68_13103</name>
</gene>
<evidence type="ECO:0000313" key="1">
    <source>
        <dbReference type="EMBL" id="PFH58855.1"/>
    </source>
</evidence>
<dbReference type="Proteomes" id="UP000037136">
    <property type="component" value="Unassembled WGS sequence"/>
</dbReference>
<reference evidence="1 2" key="1">
    <citation type="journal article" date="2015" name="BMC Genomics">
        <title>Gene expression during zombie ant biting behavior reflects the complexity underlying fungal parasitic behavioral manipulation.</title>
        <authorList>
            <person name="de Bekker C."/>
            <person name="Ohm R.A."/>
            <person name="Loreto R.G."/>
            <person name="Sebastian A."/>
            <person name="Albert I."/>
            <person name="Merrow M."/>
            <person name="Brachmann A."/>
            <person name="Hughes D.P."/>
        </authorList>
    </citation>
    <scope>NUCLEOTIDE SEQUENCE [LARGE SCALE GENOMIC DNA]</scope>
    <source>
        <strain evidence="1 2">SC16a</strain>
    </source>
</reference>
<reference evidence="1 2" key="2">
    <citation type="journal article" date="2017" name="Sci. Rep.">
        <title>Ant-infecting Ophiocordyceps genomes reveal a high diversity of potential behavioral manipulation genes and a possible major role for enterotoxins.</title>
        <authorList>
            <person name="de Bekker C."/>
            <person name="Ohm R.A."/>
            <person name="Evans H.C."/>
            <person name="Brachmann A."/>
            <person name="Hughes D.P."/>
        </authorList>
    </citation>
    <scope>NUCLEOTIDE SEQUENCE [LARGE SCALE GENOMIC DNA]</scope>
    <source>
        <strain evidence="1 2">SC16a</strain>
    </source>
</reference>
<proteinExistence type="predicted"/>
<comment type="caution">
    <text evidence="1">The sequence shown here is derived from an EMBL/GenBank/DDBJ whole genome shotgun (WGS) entry which is preliminary data.</text>
</comment>
<dbReference type="AlphaFoldDB" id="A0A2A9PBF7"/>
<organism evidence="1 2">
    <name type="scientific">Ophiocordyceps unilateralis</name>
    <name type="common">Zombie-ant fungus</name>
    <name type="synonym">Torrubia unilateralis</name>
    <dbReference type="NCBI Taxonomy" id="268505"/>
    <lineage>
        <taxon>Eukaryota</taxon>
        <taxon>Fungi</taxon>
        <taxon>Dikarya</taxon>
        <taxon>Ascomycota</taxon>
        <taxon>Pezizomycotina</taxon>
        <taxon>Sordariomycetes</taxon>
        <taxon>Hypocreomycetidae</taxon>
        <taxon>Hypocreales</taxon>
        <taxon>Ophiocordycipitaceae</taxon>
        <taxon>Ophiocordyceps</taxon>
    </lineage>
</organism>
<evidence type="ECO:0000313" key="2">
    <source>
        <dbReference type="Proteomes" id="UP000037136"/>
    </source>
</evidence>
<accession>A0A2A9PBF7</accession>